<dbReference type="GO" id="GO:0061061">
    <property type="term" value="P:muscle structure development"/>
    <property type="evidence" value="ECO:0007669"/>
    <property type="project" value="TreeGrafter"/>
</dbReference>
<evidence type="ECO:0000259" key="8">
    <source>
        <dbReference type="PROSITE" id="PS50023"/>
    </source>
</evidence>
<organism evidence="10 11">
    <name type="scientific">Coptotermes formosanus</name>
    <name type="common">Formosan subterranean termite</name>
    <dbReference type="NCBI Taxonomy" id="36987"/>
    <lineage>
        <taxon>Eukaryota</taxon>
        <taxon>Metazoa</taxon>
        <taxon>Ecdysozoa</taxon>
        <taxon>Arthropoda</taxon>
        <taxon>Hexapoda</taxon>
        <taxon>Insecta</taxon>
        <taxon>Pterygota</taxon>
        <taxon>Neoptera</taxon>
        <taxon>Polyneoptera</taxon>
        <taxon>Dictyoptera</taxon>
        <taxon>Blattodea</taxon>
        <taxon>Blattoidea</taxon>
        <taxon>Termitoidae</taxon>
        <taxon>Rhinotermitidae</taxon>
        <taxon>Coptotermes</taxon>
    </lineage>
</organism>
<dbReference type="GO" id="GO:0031941">
    <property type="term" value="C:filamentous actin"/>
    <property type="evidence" value="ECO:0007669"/>
    <property type="project" value="TreeGrafter"/>
</dbReference>
<evidence type="ECO:0008006" key="12">
    <source>
        <dbReference type="Google" id="ProtNLM"/>
    </source>
</evidence>
<gene>
    <name evidence="10" type="ORF">Cfor_09267</name>
</gene>
<comment type="subcellular location">
    <subcellularLocation>
        <location evidence="1">Cytoplasm</location>
    </subcellularLocation>
</comment>
<keyword evidence="3 6" id="KW-0479">Metal-binding</keyword>
<dbReference type="PROSITE" id="PS50106">
    <property type="entry name" value="PDZ"/>
    <property type="match status" value="1"/>
</dbReference>
<feature type="non-terminal residue" evidence="10">
    <location>
        <position position="607"/>
    </location>
</feature>
<evidence type="ECO:0000256" key="4">
    <source>
        <dbReference type="ARBA" id="ARBA00022833"/>
    </source>
</evidence>
<dbReference type="AlphaFoldDB" id="A0A6L2PGB5"/>
<evidence type="ECO:0000313" key="10">
    <source>
        <dbReference type="EMBL" id="GFG31406.1"/>
    </source>
</evidence>
<dbReference type="EMBL" id="BLKM01007732">
    <property type="protein sequence ID" value="GFG31406.1"/>
    <property type="molecule type" value="Genomic_DNA"/>
</dbReference>
<evidence type="ECO:0000256" key="5">
    <source>
        <dbReference type="ARBA" id="ARBA00023038"/>
    </source>
</evidence>
<dbReference type="Gene3D" id="2.10.110.10">
    <property type="entry name" value="Cysteine Rich Protein"/>
    <property type="match status" value="1"/>
</dbReference>
<dbReference type="Gene3D" id="2.30.42.10">
    <property type="match status" value="1"/>
</dbReference>
<dbReference type="CDD" id="cd09360">
    <property type="entry name" value="LIM_ALP_like"/>
    <property type="match status" value="1"/>
</dbReference>
<evidence type="ECO:0000256" key="7">
    <source>
        <dbReference type="SAM" id="MobiDB-lite"/>
    </source>
</evidence>
<dbReference type="SMART" id="SM00132">
    <property type="entry name" value="LIM"/>
    <property type="match status" value="1"/>
</dbReference>
<dbReference type="Pfam" id="PF00412">
    <property type="entry name" value="LIM"/>
    <property type="match status" value="1"/>
</dbReference>
<dbReference type="InterPro" id="IPR041489">
    <property type="entry name" value="PDZ_6"/>
</dbReference>
<evidence type="ECO:0000256" key="2">
    <source>
        <dbReference type="ARBA" id="ARBA00022490"/>
    </source>
</evidence>
<feature type="compositionally biased region" description="Low complexity" evidence="7">
    <location>
        <begin position="509"/>
        <end position="519"/>
    </location>
</feature>
<keyword evidence="2" id="KW-0963">Cytoplasm</keyword>
<dbReference type="GO" id="GO:0003779">
    <property type="term" value="F:actin binding"/>
    <property type="evidence" value="ECO:0007669"/>
    <property type="project" value="TreeGrafter"/>
</dbReference>
<evidence type="ECO:0000256" key="1">
    <source>
        <dbReference type="ARBA" id="ARBA00004496"/>
    </source>
</evidence>
<dbReference type="SMART" id="SM00228">
    <property type="entry name" value="PDZ"/>
    <property type="match status" value="1"/>
</dbReference>
<dbReference type="InterPro" id="IPR006643">
    <property type="entry name" value="Zasp-like_motif"/>
</dbReference>
<reference evidence="11" key="1">
    <citation type="submission" date="2020-01" db="EMBL/GenBank/DDBJ databases">
        <title>Draft genome sequence of the Termite Coptotermes fromosanus.</title>
        <authorList>
            <person name="Itakura S."/>
            <person name="Yosikawa Y."/>
            <person name="Umezawa K."/>
        </authorList>
    </citation>
    <scope>NUCLEOTIDE SEQUENCE [LARGE SCALE GENOMIC DNA]</scope>
</reference>
<dbReference type="InParanoid" id="A0A6L2PGB5"/>
<dbReference type="SUPFAM" id="SSF57716">
    <property type="entry name" value="Glucocorticoid receptor-like (DNA-binding domain)"/>
    <property type="match status" value="2"/>
</dbReference>
<dbReference type="Pfam" id="PF15936">
    <property type="entry name" value="DUF4749"/>
    <property type="match status" value="1"/>
</dbReference>
<dbReference type="PANTHER" id="PTHR24214">
    <property type="entry name" value="PDZ AND LIM DOMAIN PROTEIN ZASP"/>
    <property type="match status" value="1"/>
</dbReference>
<comment type="caution">
    <text evidence="10">The sequence shown here is derived from an EMBL/GenBank/DDBJ whole genome shotgun (WGS) entry which is preliminary data.</text>
</comment>
<feature type="domain" description="LIM zinc-binding" evidence="8">
    <location>
        <begin position="534"/>
        <end position="593"/>
    </location>
</feature>
<dbReference type="OrthoDB" id="5911912at2759"/>
<evidence type="ECO:0000259" key="9">
    <source>
        <dbReference type="PROSITE" id="PS50106"/>
    </source>
</evidence>
<accession>A0A6L2PGB5</accession>
<dbReference type="Pfam" id="PF17820">
    <property type="entry name" value="PDZ_6"/>
    <property type="match status" value="1"/>
</dbReference>
<dbReference type="GO" id="GO:0030018">
    <property type="term" value="C:Z disc"/>
    <property type="evidence" value="ECO:0007669"/>
    <property type="project" value="TreeGrafter"/>
</dbReference>
<dbReference type="InterPro" id="IPR001478">
    <property type="entry name" value="PDZ"/>
</dbReference>
<keyword evidence="5 6" id="KW-0440">LIM domain</keyword>
<protein>
    <recommendedName>
        <fullName evidence="12">PDZ domain-containing protein</fullName>
    </recommendedName>
</protein>
<dbReference type="PROSITE" id="PS50023">
    <property type="entry name" value="LIM_DOMAIN_2"/>
    <property type="match status" value="1"/>
</dbReference>
<dbReference type="Proteomes" id="UP000502823">
    <property type="component" value="Unassembled WGS sequence"/>
</dbReference>
<dbReference type="GO" id="GO:0001725">
    <property type="term" value="C:stress fiber"/>
    <property type="evidence" value="ECO:0007669"/>
    <property type="project" value="TreeGrafter"/>
</dbReference>
<dbReference type="SMART" id="SM00735">
    <property type="entry name" value="ZM"/>
    <property type="match status" value="1"/>
</dbReference>
<keyword evidence="4 6" id="KW-0862">Zinc</keyword>
<name>A0A6L2PGB5_COPFO</name>
<sequence length="607" mass="67005">MIIISCLSPWRSEPTELKFCFHALTTATGPTGRRDTTGSSHFVGLHLSFILLRRSLMARNIISLKVEHFSVSRSEPVRYVRDIAPVRCVRDIAPVRYVRDIAPVRCVRDIAPVRCVRDIAPVRCVRDIAPVRCVRDIAPVRYVRDIAPVRCVRDIAPVRCVRDIAPVRYVRDIAPVSSVRDIAPVRYVRDIAPVRCVRDIAPVRYVRDIAPVRCVRDIAPVRCVRDIAPVRYVRDIAPDRCVRDIAPVRSFKCRHFRRELQNDGKEDMKMYRFILRGLDHGSSRAFRNSSCVSVNGGSPAEKAGLQAGDAVIRVNDVEVFNLRHKEAQDYIVKAGNNFELTVERGGVSTWKPQVTPVGPAPVNYSPVPNVKPVTKTSLAAKKQDVPPVVSGHNFAPKPYGGPQVNGISDSTVKSIVNKQYNTPVGIYSEETIAETLSAQAEVLAGGVLGVNFKKNEKIYNAANSEVLKMVQEIDSEPKEPEPALSSSTSFFATSSHAVGGRATSPRPLTPLAQQLPAPSAPSSYLPTSVLLDTPKCSDCERGIVGVFVRIKDKNLHVECFKCATCGTSLKNVGYYNINNKLYCDIHAKMVARQNPPAPNLEPVTVPP</sequence>
<proteinExistence type="predicted"/>
<dbReference type="InterPro" id="IPR001781">
    <property type="entry name" value="Znf_LIM"/>
</dbReference>
<feature type="region of interest" description="Disordered" evidence="7">
    <location>
        <begin position="496"/>
        <end position="519"/>
    </location>
</feature>
<dbReference type="GO" id="GO:0051371">
    <property type="term" value="F:muscle alpha-actinin binding"/>
    <property type="evidence" value="ECO:0007669"/>
    <property type="project" value="TreeGrafter"/>
</dbReference>
<feature type="domain" description="PDZ" evidence="9">
    <location>
        <begin position="293"/>
        <end position="346"/>
    </location>
</feature>
<dbReference type="GO" id="GO:0005912">
    <property type="term" value="C:adherens junction"/>
    <property type="evidence" value="ECO:0007669"/>
    <property type="project" value="TreeGrafter"/>
</dbReference>
<dbReference type="GO" id="GO:0046872">
    <property type="term" value="F:metal ion binding"/>
    <property type="evidence" value="ECO:0007669"/>
    <property type="project" value="UniProtKB-KW"/>
</dbReference>
<dbReference type="GO" id="GO:0030036">
    <property type="term" value="P:actin cytoskeleton organization"/>
    <property type="evidence" value="ECO:0007669"/>
    <property type="project" value="TreeGrafter"/>
</dbReference>
<evidence type="ECO:0000256" key="6">
    <source>
        <dbReference type="PROSITE-ProRule" id="PRU00125"/>
    </source>
</evidence>
<evidence type="ECO:0000313" key="11">
    <source>
        <dbReference type="Proteomes" id="UP000502823"/>
    </source>
</evidence>
<dbReference type="InterPro" id="IPR050604">
    <property type="entry name" value="PDZ-LIM_domain"/>
</dbReference>
<dbReference type="GO" id="GO:0007507">
    <property type="term" value="P:heart development"/>
    <property type="evidence" value="ECO:0007669"/>
    <property type="project" value="TreeGrafter"/>
</dbReference>
<dbReference type="InterPro" id="IPR031847">
    <property type="entry name" value="PDLI1-4/Zasp-like_mid"/>
</dbReference>
<dbReference type="FunFam" id="2.10.110.10:FF:000073">
    <property type="entry name" value="Uncharacterized protein, isoform Z"/>
    <property type="match status" value="1"/>
</dbReference>
<dbReference type="PANTHER" id="PTHR24214:SF38">
    <property type="entry name" value="PDZ AND LIM DOMAIN PROTEIN ZASP-RELATED"/>
    <property type="match status" value="1"/>
</dbReference>
<dbReference type="SUPFAM" id="SSF50156">
    <property type="entry name" value="PDZ domain-like"/>
    <property type="match status" value="1"/>
</dbReference>
<keyword evidence="11" id="KW-1185">Reference proteome</keyword>
<dbReference type="InterPro" id="IPR036034">
    <property type="entry name" value="PDZ_sf"/>
</dbReference>
<evidence type="ECO:0000256" key="3">
    <source>
        <dbReference type="ARBA" id="ARBA00022723"/>
    </source>
</evidence>